<dbReference type="Proteomes" id="UP001589865">
    <property type="component" value="Unassembled WGS sequence"/>
</dbReference>
<dbReference type="Gene3D" id="3.40.1280.10">
    <property type="match status" value="1"/>
</dbReference>
<dbReference type="CDD" id="cd18095">
    <property type="entry name" value="SpoU-like_rRNA-MTase"/>
    <property type="match status" value="1"/>
</dbReference>
<dbReference type="PANTHER" id="PTHR43191:SF2">
    <property type="entry name" value="RRNA METHYLTRANSFERASE 3, MITOCHONDRIAL"/>
    <property type="match status" value="1"/>
</dbReference>
<sequence length="279" mass="28422">MTHDPFQAGATPGTTPAATITSAANGRIKALRLLRERKGRAATGLFLAEGEDALRMALDAGRTVASLVFDPGRAGAALQAMAERCAAGGAEMIPAGPAVLAALSGRDNPPRVVAALPQPWVALDALPVVRPAAFAVLEAPRDPRNLGAVARSAEAAGVAGLILLGESCDPWGPDAVAASAGALLVLPVARAGLEEFARWRARHGVALAGTSLAAELDYRRAPYGEAVAVAMGTETTGLSEELAGACDLLVKIPMRGRVDSLNLAVAAGLMIFAVTEAQR</sequence>
<evidence type="ECO:0000256" key="1">
    <source>
        <dbReference type="ARBA" id="ARBA00007228"/>
    </source>
</evidence>
<comment type="caution">
    <text evidence="5">The sequence shown here is derived from an EMBL/GenBank/DDBJ whole genome shotgun (WGS) entry which is preliminary data.</text>
</comment>
<dbReference type="GO" id="GO:0032259">
    <property type="term" value="P:methylation"/>
    <property type="evidence" value="ECO:0007669"/>
    <property type="project" value="UniProtKB-KW"/>
</dbReference>
<name>A0ABV6JRL0_9PROT</name>
<dbReference type="InterPro" id="IPR029026">
    <property type="entry name" value="tRNA_m1G_MTases_N"/>
</dbReference>
<evidence type="ECO:0000256" key="2">
    <source>
        <dbReference type="ARBA" id="ARBA00022603"/>
    </source>
</evidence>
<dbReference type="RefSeq" id="WP_377042658.1">
    <property type="nucleotide sequence ID" value="NZ_JBHLUN010000002.1"/>
</dbReference>
<keyword evidence="2 5" id="KW-0489">Methyltransferase</keyword>
<evidence type="ECO:0000256" key="3">
    <source>
        <dbReference type="ARBA" id="ARBA00022679"/>
    </source>
</evidence>
<organism evidence="5 6">
    <name type="scientific">Roseomonas elaeocarpi</name>
    <dbReference type="NCBI Taxonomy" id="907779"/>
    <lineage>
        <taxon>Bacteria</taxon>
        <taxon>Pseudomonadati</taxon>
        <taxon>Pseudomonadota</taxon>
        <taxon>Alphaproteobacteria</taxon>
        <taxon>Acetobacterales</taxon>
        <taxon>Roseomonadaceae</taxon>
        <taxon>Roseomonas</taxon>
    </lineage>
</organism>
<proteinExistence type="inferred from homology"/>
<evidence type="ECO:0000313" key="5">
    <source>
        <dbReference type="EMBL" id="MFC0406966.1"/>
    </source>
</evidence>
<dbReference type="SUPFAM" id="SSF75217">
    <property type="entry name" value="alpha/beta knot"/>
    <property type="match status" value="1"/>
</dbReference>
<comment type="similarity">
    <text evidence="1">Belongs to the class IV-like SAM-binding methyltransferase superfamily. RNA methyltransferase TrmH family.</text>
</comment>
<reference evidence="5 6" key="1">
    <citation type="submission" date="2024-09" db="EMBL/GenBank/DDBJ databases">
        <authorList>
            <person name="Sun Q."/>
            <person name="Mori K."/>
        </authorList>
    </citation>
    <scope>NUCLEOTIDE SEQUENCE [LARGE SCALE GENOMIC DNA]</scope>
    <source>
        <strain evidence="5 6">TBRC 5777</strain>
    </source>
</reference>
<dbReference type="InterPro" id="IPR029028">
    <property type="entry name" value="Alpha/beta_knot_MTases"/>
</dbReference>
<dbReference type="EMBL" id="JBHLUN010000002">
    <property type="protein sequence ID" value="MFC0406966.1"/>
    <property type="molecule type" value="Genomic_DNA"/>
</dbReference>
<dbReference type="InterPro" id="IPR053888">
    <property type="entry name" value="MRM3-like_sub_bind"/>
</dbReference>
<dbReference type="Pfam" id="PF22435">
    <property type="entry name" value="MRM3-like_sub_bind"/>
    <property type="match status" value="1"/>
</dbReference>
<keyword evidence="6" id="KW-1185">Reference proteome</keyword>
<evidence type="ECO:0000313" key="6">
    <source>
        <dbReference type="Proteomes" id="UP001589865"/>
    </source>
</evidence>
<dbReference type="InterPro" id="IPR029064">
    <property type="entry name" value="Ribosomal_eL30-like_sf"/>
</dbReference>
<dbReference type="SMART" id="SM00967">
    <property type="entry name" value="SpoU_sub_bind"/>
    <property type="match status" value="1"/>
</dbReference>
<dbReference type="SUPFAM" id="SSF55315">
    <property type="entry name" value="L30e-like"/>
    <property type="match status" value="1"/>
</dbReference>
<evidence type="ECO:0000259" key="4">
    <source>
        <dbReference type="SMART" id="SM00967"/>
    </source>
</evidence>
<dbReference type="InterPro" id="IPR013123">
    <property type="entry name" value="SpoU_subst-bd"/>
</dbReference>
<keyword evidence="3" id="KW-0808">Transferase</keyword>
<feature type="domain" description="RNA 2-O ribose methyltransferase substrate binding" evidence="4">
    <location>
        <begin position="47"/>
        <end position="122"/>
    </location>
</feature>
<dbReference type="Gene3D" id="3.30.1330.30">
    <property type="match status" value="1"/>
</dbReference>
<gene>
    <name evidence="5" type="ORF">ACFFGY_01815</name>
</gene>
<dbReference type="InterPro" id="IPR051259">
    <property type="entry name" value="rRNA_Methyltransferase"/>
</dbReference>
<protein>
    <submittedName>
        <fullName evidence="5">TrmH family RNA methyltransferase</fullName>
    </submittedName>
</protein>
<accession>A0ABV6JRL0</accession>
<dbReference type="PANTHER" id="PTHR43191">
    <property type="entry name" value="RRNA METHYLTRANSFERASE 3"/>
    <property type="match status" value="1"/>
</dbReference>
<dbReference type="Pfam" id="PF00588">
    <property type="entry name" value="SpoU_methylase"/>
    <property type="match status" value="1"/>
</dbReference>
<dbReference type="InterPro" id="IPR001537">
    <property type="entry name" value="SpoU_MeTrfase"/>
</dbReference>
<dbReference type="GO" id="GO:0008168">
    <property type="term" value="F:methyltransferase activity"/>
    <property type="evidence" value="ECO:0007669"/>
    <property type="project" value="UniProtKB-KW"/>
</dbReference>